<dbReference type="STRING" id="399736.SAMN04489720_2935"/>
<dbReference type="InterPro" id="IPR022480">
    <property type="entry name" value="F420_MSMEG2906"/>
</dbReference>
<dbReference type="NCBIfam" id="TIGR03856">
    <property type="entry name" value="F420_MSMEG_2906"/>
    <property type="match status" value="1"/>
</dbReference>
<dbReference type="EMBL" id="LT629695">
    <property type="protein sequence ID" value="SDH93856.1"/>
    <property type="molecule type" value="Genomic_DNA"/>
</dbReference>
<evidence type="ECO:0000256" key="3">
    <source>
        <dbReference type="ARBA" id="ARBA00023002"/>
    </source>
</evidence>
<dbReference type="CDD" id="cd01097">
    <property type="entry name" value="Tetrahydromethanopterin_reductase"/>
    <property type="match status" value="1"/>
</dbReference>
<proteinExistence type="predicted"/>
<dbReference type="OrthoDB" id="143323at2"/>
<dbReference type="GO" id="GO:0046306">
    <property type="term" value="P:alkanesulfonate catabolic process"/>
    <property type="evidence" value="ECO:0007669"/>
    <property type="project" value="TreeGrafter"/>
</dbReference>
<evidence type="ECO:0000256" key="1">
    <source>
        <dbReference type="ARBA" id="ARBA00022630"/>
    </source>
</evidence>
<protein>
    <submittedName>
        <fullName evidence="6">Probable F420-dependent oxidoreductase, MSMEG_2906 family</fullName>
    </submittedName>
</protein>
<keyword evidence="4" id="KW-0503">Monooxygenase</keyword>
<dbReference type="Proteomes" id="UP000198822">
    <property type="component" value="Chromosome I"/>
</dbReference>
<keyword evidence="2" id="KW-0288">FMN</keyword>
<evidence type="ECO:0000313" key="6">
    <source>
        <dbReference type="EMBL" id="SDH93856.1"/>
    </source>
</evidence>
<keyword evidence="1" id="KW-0285">Flavoprotein</keyword>
<evidence type="ECO:0000256" key="4">
    <source>
        <dbReference type="ARBA" id="ARBA00023033"/>
    </source>
</evidence>
<feature type="domain" description="Luciferase-like" evidence="5">
    <location>
        <begin position="6"/>
        <end position="212"/>
    </location>
</feature>
<organism evidence="6 7">
    <name type="scientific">Agrococcus jejuensis</name>
    <dbReference type="NCBI Taxonomy" id="399736"/>
    <lineage>
        <taxon>Bacteria</taxon>
        <taxon>Bacillati</taxon>
        <taxon>Actinomycetota</taxon>
        <taxon>Actinomycetes</taxon>
        <taxon>Micrococcales</taxon>
        <taxon>Microbacteriaceae</taxon>
        <taxon>Agrococcus</taxon>
    </lineage>
</organism>
<dbReference type="Pfam" id="PF00296">
    <property type="entry name" value="Bac_luciferase"/>
    <property type="match status" value="1"/>
</dbReference>
<keyword evidence="3" id="KW-0560">Oxidoreductase</keyword>
<dbReference type="GO" id="GO:0008726">
    <property type="term" value="F:alkanesulfonate monooxygenase activity"/>
    <property type="evidence" value="ECO:0007669"/>
    <property type="project" value="TreeGrafter"/>
</dbReference>
<dbReference type="PANTHER" id="PTHR42847:SF8">
    <property type="entry name" value="CONSERVED PROTEIN"/>
    <property type="match status" value="1"/>
</dbReference>
<gene>
    <name evidence="6" type="ORF">SAMN04489720_2935</name>
</gene>
<dbReference type="SUPFAM" id="SSF51679">
    <property type="entry name" value="Bacterial luciferase-like"/>
    <property type="match status" value="1"/>
</dbReference>
<dbReference type="Gene3D" id="3.20.20.30">
    <property type="entry name" value="Luciferase-like domain"/>
    <property type="match status" value="1"/>
</dbReference>
<dbReference type="InterPro" id="IPR011251">
    <property type="entry name" value="Luciferase-like_dom"/>
</dbReference>
<dbReference type="InterPro" id="IPR050172">
    <property type="entry name" value="SsuD_RutA_monooxygenase"/>
</dbReference>
<reference evidence="7" key="1">
    <citation type="submission" date="2016-10" db="EMBL/GenBank/DDBJ databases">
        <authorList>
            <person name="Varghese N."/>
            <person name="Submissions S."/>
        </authorList>
    </citation>
    <scope>NUCLEOTIDE SEQUENCE [LARGE SCALE GENOMIC DNA]</scope>
    <source>
        <strain evidence="7">DSM 22002</strain>
    </source>
</reference>
<name>A0A1G8GHP7_9MICO</name>
<evidence type="ECO:0000259" key="5">
    <source>
        <dbReference type="Pfam" id="PF00296"/>
    </source>
</evidence>
<sequence length="271" mass="29612">MVATDIPTRIGVQVSPQHATFQQSIDAVRRLEDMGVDAVFNWDHFYPLSGEPDGAHFECTTQLAAWAQATERVELGPLVFCNSYRNPDLLADVSRTLDHISSGRFILGIGAGWFERDYDEYGYEFGTPGTRIGALAEAMPRIEARLAKLNPAPVRDIPVLIGGGGERKTLRIVAQHADIWHSFAGPDELQHKLDVLQGHADAVGRDISDMVVSNGASIRQGVGGRGWERLEALHAAGTRFFTLSISGDDGPDGYGVDAIQQFVDWRDAKNA</sequence>
<keyword evidence="7" id="KW-1185">Reference proteome</keyword>
<evidence type="ECO:0000313" key="7">
    <source>
        <dbReference type="Proteomes" id="UP000198822"/>
    </source>
</evidence>
<dbReference type="InterPro" id="IPR036661">
    <property type="entry name" value="Luciferase-like_sf"/>
</dbReference>
<dbReference type="AlphaFoldDB" id="A0A1G8GHP7"/>
<dbReference type="RefSeq" id="WP_092506207.1">
    <property type="nucleotide sequence ID" value="NZ_LT629695.1"/>
</dbReference>
<dbReference type="PANTHER" id="PTHR42847">
    <property type="entry name" value="ALKANESULFONATE MONOOXYGENASE"/>
    <property type="match status" value="1"/>
</dbReference>
<evidence type="ECO:0000256" key="2">
    <source>
        <dbReference type="ARBA" id="ARBA00022643"/>
    </source>
</evidence>
<accession>A0A1G8GHP7</accession>